<dbReference type="RefSeq" id="WP_284203275.1">
    <property type="nucleotide sequence ID" value="NZ_BSPQ01000002.1"/>
</dbReference>
<dbReference type="CDD" id="cd00570">
    <property type="entry name" value="GST_N_family"/>
    <property type="match status" value="1"/>
</dbReference>
<feature type="domain" description="GST N-terminal" evidence="1">
    <location>
        <begin position="1"/>
        <end position="73"/>
    </location>
</feature>
<dbReference type="SUPFAM" id="SSF52833">
    <property type="entry name" value="Thioredoxin-like"/>
    <property type="match status" value="1"/>
</dbReference>
<dbReference type="PROSITE" id="PS50404">
    <property type="entry name" value="GST_NTER"/>
    <property type="match status" value="1"/>
</dbReference>
<dbReference type="Gene3D" id="1.20.1050.10">
    <property type="match status" value="1"/>
</dbReference>
<gene>
    <name evidence="2" type="ORF">GCM10007916_12220</name>
</gene>
<proteinExistence type="predicted"/>
<protein>
    <recommendedName>
        <fullName evidence="1">GST N-terminal domain-containing protein</fullName>
    </recommendedName>
</protein>
<comment type="caution">
    <text evidence="2">The sequence shown here is derived from an EMBL/GenBank/DDBJ whole genome shotgun (WGS) entry which is preliminary data.</text>
</comment>
<keyword evidence="3" id="KW-1185">Reference proteome</keyword>
<dbReference type="Pfam" id="PF13417">
    <property type="entry name" value="GST_N_3"/>
    <property type="match status" value="1"/>
</dbReference>
<evidence type="ECO:0000313" key="2">
    <source>
        <dbReference type="EMBL" id="GLS90155.1"/>
    </source>
</evidence>
<dbReference type="InterPro" id="IPR036249">
    <property type="entry name" value="Thioredoxin-like_sf"/>
</dbReference>
<accession>A0ABQ6DYT4</accession>
<organism evidence="2 3">
    <name type="scientific">Psychromonas marina</name>
    <dbReference type="NCBI Taxonomy" id="88364"/>
    <lineage>
        <taxon>Bacteria</taxon>
        <taxon>Pseudomonadati</taxon>
        <taxon>Pseudomonadota</taxon>
        <taxon>Gammaproteobacteria</taxon>
        <taxon>Alteromonadales</taxon>
        <taxon>Psychromonadaceae</taxon>
        <taxon>Psychromonas</taxon>
    </lineage>
</organism>
<evidence type="ECO:0000259" key="1">
    <source>
        <dbReference type="PROSITE" id="PS50404"/>
    </source>
</evidence>
<reference evidence="3" key="1">
    <citation type="journal article" date="2019" name="Int. J. Syst. Evol. Microbiol.">
        <title>The Global Catalogue of Microorganisms (GCM) 10K type strain sequencing project: providing services to taxonomists for standard genome sequencing and annotation.</title>
        <authorList>
            <consortium name="The Broad Institute Genomics Platform"/>
            <consortium name="The Broad Institute Genome Sequencing Center for Infectious Disease"/>
            <person name="Wu L."/>
            <person name="Ma J."/>
        </authorList>
    </citation>
    <scope>NUCLEOTIDE SEQUENCE [LARGE SCALE GENOMIC DNA]</scope>
    <source>
        <strain evidence="3">NBRC 103166</strain>
    </source>
</reference>
<name>A0ABQ6DYT4_9GAMM</name>
<evidence type="ECO:0000313" key="3">
    <source>
        <dbReference type="Proteomes" id="UP001157353"/>
    </source>
</evidence>
<dbReference type="EMBL" id="BSPQ01000002">
    <property type="protein sequence ID" value="GLS90155.1"/>
    <property type="molecule type" value="Genomic_DNA"/>
</dbReference>
<dbReference type="Proteomes" id="UP001157353">
    <property type="component" value="Unassembled WGS sequence"/>
</dbReference>
<dbReference type="Gene3D" id="3.40.30.10">
    <property type="entry name" value="Glutaredoxin"/>
    <property type="match status" value="1"/>
</dbReference>
<sequence length="188" mass="21367">MKIYGSYTSPFVRHCRIALLQADIECEFIETDATQSAEISPTKKVPLLVDGDITLTDSSSILRYLREKSGVAYMDDIVDFDLFNMTNTVMDACVNVFFLEKMDEITIEQSSYLTRQNERVLSGLIALNESPIEAQLPLSDGLIRLACFLDWGVYRDRIDLKKLTTLTRLLDIARTDKHFIKTVPPFNG</sequence>
<dbReference type="InterPro" id="IPR004045">
    <property type="entry name" value="Glutathione_S-Trfase_N"/>
</dbReference>